<reference evidence="2 3" key="1">
    <citation type="journal article" date="2018" name="Sci. Data">
        <title>The draft genome sequence of cork oak.</title>
        <authorList>
            <person name="Ramos A.M."/>
            <person name="Usie A."/>
            <person name="Barbosa P."/>
            <person name="Barros P.M."/>
            <person name="Capote T."/>
            <person name="Chaves I."/>
            <person name="Simoes F."/>
            <person name="Abreu I."/>
            <person name="Carrasquinho I."/>
            <person name="Faro C."/>
            <person name="Guimaraes J.B."/>
            <person name="Mendonca D."/>
            <person name="Nobrega F."/>
            <person name="Rodrigues L."/>
            <person name="Saibo N.J.M."/>
            <person name="Varela M.C."/>
            <person name="Egas C."/>
            <person name="Matos J."/>
            <person name="Miguel C.M."/>
            <person name="Oliveira M.M."/>
            <person name="Ricardo C.P."/>
            <person name="Goncalves S."/>
        </authorList>
    </citation>
    <scope>NUCLEOTIDE SEQUENCE [LARGE SCALE GENOMIC DNA]</scope>
    <source>
        <strain evidence="3">cv. HL8</strain>
    </source>
</reference>
<accession>A0AAW0J6R8</accession>
<organism evidence="2 3">
    <name type="scientific">Quercus suber</name>
    <name type="common">Cork oak</name>
    <dbReference type="NCBI Taxonomy" id="58331"/>
    <lineage>
        <taxon>Eukaryota</taxon>
        <taxon>Viridiplantae</taxon>
        <taxon>Streptophyta</taxon>
        <taxon>Embryophyta</taxon>
        <taxon>Tracheophyta</taxon>
        <taxon>Spermatophyta</taxon>
        <taxon>Magnoliopsida</taxon>
        <taxon>eudicotyledons</taxon>
        <taxon>Gunneridae</taxon>
        <taxon>Pentapetalae</taxon>
        <taxon>rosids</taxon>
        <taxon>fabids</taxon>
        <taxon>Fagales</taxon>
        <taxon>Fagaceae</taxon>
        <taxon>Quercus</taxon>
    </lineage>
</organism>
<dbReference type="InterPro" id="IPR036396">
    <property type="entry name" value="Cyt_P450_sf"/>
</dbReference>
<dbReference type="GO" id="GO:0005506">
    <property type="term" value="F:iron ion binding"/>
    <property type="evidence" value="ECO:0007669"/>
    <property type="project" value="InterPro"/>
</dbReference>
<dbReference type="EMBL" id="PKMF04000672">
    <property type="protein sequence ID" value="KAK7822248.1"/>
    <property type="molecule type" value="Genomic_DNA"/>
</dbReference>
<dbReference type="PANTHER" id="PTHR24299">
    <property type="entry name" value="CYTOCHROME P450 FAMILY 1"/>
    <property type="match status" value="1"/>
</dbReference>
<gene>
    <name evidence="2" type="primary">CYP76B6_12</name>
    <name evidence="2" type="ORF">CFP56_036617</name>
</gene>
<dbReference type="PANTHER" id="PTHR24299:SF59">
    <property type="entry name" value="CYTOCHROME P450 SUPERFAMILY PROTEIN"/>
    <property type="match status" value="1"/>
</dbReference>
<keyword evidence="1" id="KW-0472">Membrane</keyword>
<dbReference type="InterPro" id="IPR001128">
    <property type="entry name" value="Cyt_P450"/>
</dbReference>
<keyword evidence="1" id="KW-0812">Transmembrane</keyword>
<keyword evidence="1" id="KW-1133">Transmembrane helix</keyword>
<evidence type="ECO:0000313" key="3">
    <source>
        <dbReference type="Proteomes" id="UP000237347"/>
    </source>
</evidence>
<dbReference type="Pfam" id="PF00067">
    <property type="entry name" value="p450"/>
    <property type="match status" value="3"/>
</dbReference>
<proteinExistence type="predicted"/>
<protein>
    <submittedName>
        <fullName evidence="2">Geraniol 8-hydroxylase</fullName>
    </submittedName>
</protein>
<sequence>MDFLSSTIFLSLIWIIVQVFHIISRSKAIPKMLPPGPKPFPVIGNLLDLGDKPHKSLANLAKVHGPIMKLKLGQVTTIIISSAAMAKKVLQTHDQLLSNRWVPDAFHACRHHEFSLPLIPVSTQWRNLRRICIEQLFSNKILDTNQAIRNKKVQELLVDTQQSSLTSEAVDIGRAAFKATANMLSNTIYSMDMVESKSDQAKELKELVWNIMKDAGKPNLADYFPVLKKIDPQGLRRSVAVNFGRMLDLFDQIITQRLKLRKVSSSNINNDMLDTLLNISEEKSEEMDKTKIERLLLSSHRKMDFLSCIICLCVSWIIIQAFHIILRSKAIPKKLPPGPKPFPVIGNLLDLGDKPHMSLANLAMVHGPIMRLQLGQVTTIVISSAALAKEVLQTHDQFLSNRWVPDAFHACSHDEFSLPLIPISTRWRNLRRICMEQLFSNRILDVNQDIRHKKVQDLLADSRQSSLTGEAVDIGRAAFKTTINMLSNTIYSMNMVDSNSEQAKELKELVWNVMKDAGKPNLADYFPVLKKIDPQGLRHSVAVNFRRMFDLFDNIISQRLHLRKISGSNINNDVLDTLLNISDKNSEEMDKTKIERLFLKYSINYPLDFFKAESKAIPKKLPPGPKPFPVIGNLLDLGDKPHMSLANLAKVHGPIMRLKLGQVTTIVISSAAMAKEVLQTHDQLLSNRWIPDAFHGCRHDEFSLPLIPVSTRWKKLRRLCMEQLLSNKILDVNQDIRHKKVQDLLADNRQSSLTSEAVDIGRAAFKTTINMLSNTIYSMDMVDSNSDQAKELKGLVWNIMKDAGKPNLADYFPVLKKIDPQGLRHSVAVNFRRMLDLFDNIISQRLHLRKISGSNMNNDMLDTLLNISDKNSEEMDKTKIERLFLVF</sequence>
<evidence type="ECO:0000313" key="2">
    <source>
        <dbReference type="EMBL" id="KAK7822248.1"/>
    </source>
</evidence>
<feature type="transmembrane region" description="Helical" evidence="1">
    <location>
        <begin position="305"/>
        <end position="326"/>
    </location>
</feature>
<keyword evidence="3" id="KW-1185">Reference proteome</keyword>
<dbReference type="Proteomes" id="UP000237347">
    <property type="component" value="Unassembled WGS sequence"/>
</dbReference>
<dbReference type="GO" id="GO:0016705">
    <property type="term" value="F:oxidoreductase activity, acting on paired donors, with incorporation or reduction of molecular oxygen"/>
    <property type="evidence" value="ECO:0007669"/>
    <property type="project" value="InterPro"/>
</dbReference>
<evidence type="ECO:0000256" key="1">
    <source>
        <dbReference type="SAM" id="Phobius"/>
    </source>
</evidence>
<dbReference type="SUPFAM" id="SSF48264">
    <property type="entry name" value="Cytochrome P450"/>
    <property type="match status" value="3"/>
</dbReference>
<dbReference type="GO" id="GO:0004497">
    <property type="term" value="F:monooxygenase activity"/>
    <property type="evidence" value="ECO:0007669"/>
    <property type="project" value="InterPro"/>
</dbReference>
<feature type="transmembrane region" description="Helical" evidence="1">
    <location>
        <begin position="6"/>
        <end position="23"/>
    </location>
</feature>
<dbReference type="GO" id="GO:0020037">
    <property type="term" value="F:heme binding"/>
    <property type="evidence" value="ECO:0007669"/>
    <property type="project" value="InterPro"/>
</dbReference>
<dbReference type="Gene3D" id="1.10.630.10">
    <property type="entry name" value="Cytochrome P450"/>
    <property type="match status" value="3"/>
</dbReference>
<dbReference type="AlphaFoldDB" id="A0AAW0J6R8"/>
<name>A0AAW0J6R8_QUESU</name>
<comment type="caution">
    <text evidence="2">The sequence shown here is derived from an EMBL/GenBank/DDBJ whole genome shotgun (WGS) entry which is preliminary data.</text>
</comment>